<comment type="similarity">
    <text evidence="4">Belongs to the Orn/Lys/Arg decarboxylase class-II family.</text>
</comment>
<dbReference type="RefSeq" id="WP_100014226.1">
    <property type="nucleotide sequence ID" value="NZ_CP024727.1"/>
</dbReference>
<proteinExistence type="inferred from homology"/>
<evidence type="ECO:0000256" key="3">
    <source>
        <dbReference type="PIRSR" id="PIRSR600183-50"/>
    </source>
</evidence>
<feature type="domain" description="Orn/DAP/Arg decarboxylase 2 C-terminal" evidence="5">
    <location>
        <begin position="265"/>
        <end position="354"/>
    </location>
</feature>
<gene>
    <name evidence="7" type="ORF">CTM46_06395</name>
</gene>
<dbReference type="GO" id="GO:0009089">
    <property type="term" value="P:lysine biosynthetic process via diaminopimelate"/>
    <property type="evidence" value="ECO:0007669"/>
    <property type="project" value="TreeGrafter"/>
</dbReference>
<feature type="active site" description="Proton donor" evidence="3">
    <location>
        <position position="327"/>
    </location>
</feature>
<evidence type="ECO:0000313" key="7">
    <source>
        <dbReference type="EMBL" id="ATV31105.1"/>
    </source>
</evidence>
<dbReference type="InterPro" id="IPR022643">
    <property type="entry name" value="De-COase2_C"/>
</dbReference>
<dbReference type="PANTHER" id="PTHR43727">
    <property type="entry name" value="DIAMINOPIMELATE DECARBOXYLASE"/>
    <property type="match status" value="1"/>
</dbReference>
<protein>
    <submittedName>
        <fullName evidence="7">Diaminopimelate decarboxylase</fullName>
    </submittedName>
</protein>
<feature type="modified residue" description="N6-(pyridoxal phosphate)lysine" evidence="3">
    <location>
        <position position="43"/>
    </location>
</feature>
<dbReference type="InterPro" id="IPR000183">
    <property type="entry name" value="Orn/DAP/Arg_de-COase"/>
</dbReference>
<dbReference type="Pfam" id="PF02784">
    <property type="entry name" value="Orn_Arg_deC_N"/>
    <property type="match status" value="1"/>
</dbReference>
<evidence type="ECO:0000256" key="2">
    <source>
        <dbReference type="ARBA" id="ARBA00022898"/>
    </source>
</evidence>
<dbReference type="InterPro" id="IPR022644">
    <property type="entry name" value="De-COase2_N"/>
</dbReference>
<evidence type="ECO:0000259" key="6">
    <source>
        <dbReference type="Pfam" id="PF02784"/>
    </source>
</evidence>
<dbReference type="InterPro" id="IPR029066">
    <property type="entry name" value="PLP-binding_barrel"/>
</dbReference>
<dbReference type="Pfam" id="PF00278">
    <property type="entry name" value="Orn_DAP_Arg_deC"/>
    <property type="match status" value="1"/>
</dbReference>
<dbReference type="EMBL" id="CP024727">
    <property type="protein sequence ID" value="ATV31105.1"/>
    <property type="molecule type" value="Genomic_DNA"/>
</dbReference>
<sequence>MDTINMQTPYFLLDEEDFVKNTTSFQNALKKYFKKSIIGFSVKTNSFPYLLKIARKQGCYAEVVSYTEYELALLCGFPKNRIIYNGPMKSKGTFIDALENGAIVNIETKREIEWLNSLNASKHYNIGIRLNVDITLISPEDAKHDKDDSRFGFSAENEEFEQALKKIKSISNVTLNGLHIHRTSRTRSINFYRNLVKYSIDIISKYQLSLNYIDIGGGYFGIFDNKPTYNDYCATISEVFENQQSKDLLRKTTIIVEPGNALTASVFDYHTSVIDCKKVGNKVFITTDGTRNDIDPLFQKQDYIKEIIYKEKNNGNITKQIVSGCTCLEFDRLFELTNSPQLNIGDKICYKNVGAYTMCLSPLFIRYIPKVYSKTTKELLREEWGATEYVAQCKM</sequence>
<name>A0A2D3LKF7_PREIN</name>
<evidence type="ECO:0000256" key="1">
    <source>
        <dbReference type="ARBA" id="ARBA00001933"/>
    </source>
</evidence>
<dbReference type="GO" id="GO:0008836">
    <property type="term" value="F:diaminopimelate decarboxylase activity"/>
    <property type="evidence" value="ECO:0007669"/>
    <property type="project" value="TreeGrafter"/>
</dbReference>
<reference evidence="7 8" key="1">
    <citation type="submission" date="2017-11" db="EMBL/GenBank/DDBJ databases">
        <title>Genome sequencing of Prevotella intermedia KCOM 1949.</title>
        <authorList>
            <person name="Kook J.-K."/>
            <person name="Park S.-N."/>
            <person name="Lim Y.K."/>
        </authorList>
    </citation>
    <scope>NUCLEOTIDE SEQUENCE [LARGE SCALE GENOMIC DNA]</scope>
    <source>
        <strain evidence="7 8">KCOM 1949</strain>
    </source>
</reference>
<accession>A0A2D3LKF7</accession>
<keyword evidence="2 3" id="KW-0663">Pyridoxal phosphate</keyword>
<comment type="cofactor">
    <cofactor evidence="1 3">
        <name>pyridoxal 5'-phosphate</name>
        <dbReference type="ChEBI" id="CHEBI:597326"/>
    </cofactor>
</comment>
<dbReference type="SUPFAM" id="SSF50621">
    <property type="entry name" value="Alanine racemase C-terminal domain-like"/>
    <property type="match status" value="1"/>
</dbReference>
<evidence type="ECO:0000313" key="8">
    <source>
        <dbReference type="Proteomes" id="UP000230742"/>
    </source>
</evidence>
<dbReference type="InterPro" id="IPR009006">
    <property type="entry name" value="Ala_racemase/Decarboxylase_C"/>
</dbReference>
<organism evidence="7 8">
    <name type="scientific">Prevotella intermedia</name>
    <dbReference type="NCBI Taxonomy" id="28131"/>
    <lineage>
        <taxon>Bacteria</taxon>
        <taxon>Pseudomonadati</taxon>
        <taxon>Bacteroidota</taxon>
        <taxon>Bacteroidia</taxon>
        <taxon>Bacteroidales</taxon>
        <taxon>Prevotellaceae</taxon>
        <taxon>Prevotella</taxon>
    </lineage>
</organism>
<feature type="domain" description="Orn/DAP/Arg decarboxylase 2 N-terminal" evidence="6">
    <location>
        <begin position="27"/>
        <end position="264"/>
    </location>
</feature>
<dbReference type="Proteomes" id="UP000230742">
    <property type="component" value="Chromosome 1"/>
</dbReference>
<dbReference type="PRINTS" id="PR01179">
    <property type="entry name" value="ODADCRBXLASE"/>
</dbReference>
<dbReference type="PANTHER" id="PTHR43727:SF3">
    <property type="entry name" value="GROUP IV DECARBOXYLASE"/>
    <property type="match status" value="1"/>
</dbReference>
<dbReference type="AlphaFoldDB" id="A0A2D3LKF7"/>
<dbReference type="Gene3D" id="2.40.37.10">
    <property type="entry name" value="Lyase, Ornithine Decarboxylase, Chain A, domain 1"/>
    <property type="match status" value="1"/>
</dbReference>
<dbReference type="Gene3D" id="3.20.20.10">
    <property type="entry name" value="Alanine racemase"/>
    <property type="match status" value="1"/>
</dbReference>
<dbReference type="SUPFAM" id="SSF51419">
    <property type="entry name" value="PLP-binding barrel"/>
    <property type="match status" value="1"/>
</dbReference>
<evidence type="ECO:0000256" key="4">
    <source>
        <dbReference type="RuleBase" id="RU003737"/>
    </source>
</evidence>
<evidence type="ECO:0000259" key="5">
    <source>
        <dbReference type="Pfam" id="PF00278"/>
    </source>
</evidence>